<protein>
    <submittedName>
        <fullName evidence="2">Uncharacterized protein</fullName>
    </submittedName>
</protein>
<name>A0AC34F4Y8_9BILA</name>
<reference evidence="2" key="1">
    <citation type="submission" date="2022-11" db="UniProtKB">
        <authorList>
            <consortium name="WormBaseParasite"/>
        </authorList>
    </citation>
    <scope>IDENTIFICATION</scope>
</reference>
<evidence type="ECO:0000313" key="2">
    <source>
        <dbReference type="WBParaSite" id="ES5_v2.g12132.t1"/>
    </source>
</evidence>
<evidence type="ECO:0000313" key="1">
    <source>
        <dbReference type="Proteomes" id="UP000887579"/>
    </source>
</evidence>
<dbReference type="WBParaSite" id="ES5_v2.g12132.t1">
    <property type="protein sequence ID" value="ES5_v2.g12132.t1"/>
    <property type="gene ID" value="ES5_v2.g12132"/>
</dbReference>
<dbReference type="Proteomes" id="UP000887579">
    <property type="component" value="Unplaced"/>
</dbReference>
<proteinExistence type="predicted"/>
<accession>A0AC34F4Y8</accession>
<sequence length="987" mass="110049">MRLDTMNGGKAGNSVTTASTASNSSSNISKINGFNNKQFDGIKVDKEFIANLPVRLVEDEVLKVIKENEICIIIGETGSGKSTQIPQICLDAGLHKCPTTGVEKKIIVTQPRRIAASALAKRVASERRVKNGTEVGFKFRFENVTSPETKLVYATDGILLADAIKDPFLSEYSMVIIDEAHERTCQTDTLLMILKILNKKKEKSGNEISLKIVIMSATVEAEKFSKFFNDAKIFAIEGRTYETKLFYLSRPNLQEGNMVSMCVDCVLQLDKEEPVEHDFLVFLPGFEEINSAVKLTAQRSKEKGLTLVAFPLYASLSLARQAQIYQKQSKLRKVIYSTNIAETSITIPGIRVVIDSGKVRQKEFVHDLKYDKLVTVNVSQAQAMQRAGRAGREAPGKCYRLYSLEEYNKMLKMPVPEVLRSNLTSVILTLFKIGMKKTVSMAWLDTPSKDKVMAALRQLKEYNLVTKLPDKGYGCTKQGNIVSEFPIDPVLCLLLFKAERNHCLVEAVTILAFLSSDPVFTNDSLDLEDKKTDEARRKFSCNEGDLARMLSIYSFYKSFKKNRNMKEDLHRYGLNEARLSTVFKVRKQINNLCSNLGLKMESCGQDLVALRKSVAESWPYNMCLFDPEVNAYRLASDKKTVCKIHPTSCLAGVKAHAIVFSSMMETTERYANNNPGIPDSPLLHKSWHNPGWPSNLLNVENIIHYFCDQSNPFYDTQSDNQTLIMQGMPMDRLSKMNGIQFSLVHACGPLFVIGKLKRASETNFTPICYYYCMDGTVYQCPDLYTFIQSRLAQIANPLRETLTQASKFSRFDVNKGYTWEFDADASKSAETIEEEKEKKSKKSWYQDPNKVRSSQYQWKRADRILQMTLHRYPPGSGMRIEGPSQMEIDNSNPASVATTSRQTPMPQQLNSLEPSSIVSASKPATPASNITAGPITPLTGGAPTPGGGLLSAPNSHLAAGGPGSVSSRIVNSPAMRKNNGTPSKIGR</sequence>
<organism evidence="1 2">
    <name type="scientific">Panagrolaimus sp. ES5</name>
    <dbReference type="NCBI Taxonomy" id="591445"/>
    <lineage>
        <taxon>Eukaryota</taxon>
        <taxon>Metazoa</taxon>
        <taxon>Ecdysozoa</taxon>
        <taxon>Nematoda</taxon>
        <taxon>Chromadorea</taxon>
        <taxon>Rhabditida</taxon>
        <taxon>Tylenchina</taxon>
        <taxon>Panagrolaimomorpha</taxon>
        <taxon>Panagrolaimoidea</taxon>
        <taxon>Panagrolaimidae</taxon>
        <taxon>Panagrolaimus</taxon>
    </lineage>
</organism>